<accession>A0AAW2ZEX6</accession>
<reference evidence="2 3" key="1">
    <citation type="submission" date="2024-03" db="EMBL/GenBank/DDBJ databases">
        <title>The Acrasis kona genome and developmental transcriptomes reveal deep origins of eukaryotic multicellular pathways.</title>
        <authorList>
            <person name="Sheikh S."/>
            <person name="Fu C.-J."/>
            <person name="Brown M.W."/>
            <person name="Baldauf S.L."/>
        </authorList>
    </citation>
    <scope>NUCLEOTIDE SEQUENCE [LARGE SCALE GENOMIC DNA]</scope>
    <source>
        <strain evidence="2 3">ATCC MYA-3509</strain>
    </source>
</reference>
<dbReference type="Proteomes" id="UP001431209">
    <property type="component" value="Unassembled WGS sequence"/>
</dbReference>
<gene>
    <name evidence="2" type="ORF">AKO1_015196</name>
</gene>
<feature type="region of interest" description="Disordered" evidence="1">
    <location>
        <begin position="18"/>
        <end position="42"/>
    </location>
</feature>
<evidence type="ECO:0000313" key="3">
    <source>
        <dbReference type="Proteomes" id="UP001431209"/>
    </source>
</evidence>
<evidence type="ECO:0000313" key="2">
    <source>
        <dbReference type="EMBL" id="KAL0487924.1"/>
    </source>
</evidence>
<comment type="caution">
    <text evidence="2">The sequence shown here is derived from an EMBL/GenBank/DDBJ whole genome shotgun (WGS) entry which is preliminary data.</text>
</comment>
<dbReference type="AlphaFoldDB" id="A0AAW2ZEX6"/>
<keyword evidence="3" id="KW-1185">Reference proteome</keyword>
<proteinExistence type="predicted"/>
<sequence length="216" mass="24421">MTQEYTDSMMQLLDVMNSVHGDPSTCKTTSTKSRRRRRPSQLGPLIINNTAQNIDHEQLLSNLPSDLLNNCKSNNQIIIVNLQQTSEQIQSDVNSTVTDNPYVGPIKRSHFFEEPECKRYKTEINTTKLEAQSSEVGTHKSESEMLSSFHDILKTPSSPVTPCLLSPISIKPPTLTIEQMYQMSLMLQRKVVDADPTLKFNEAELNGFNMDLCKML</sequence>
<protein>
    <submittedName>
        <fullName evidence="2">Autophagy-related protein 2</fullName>
    </submittedName>
</protein>
<organism evidence="2 3">
    <name type="scientific">Acrasis kona</name>
    <dbReference type="NCBI Taxonomy" id="1008807"/>
    <lineage>
        <taxon>Eukaryota</taxon>
        <taxon>Discoba</taxon>
        <taxon>Heterolobosea</taxon>
        <taxon>Tetramitia</taxon>
        <taxon>Eutetramitia</taxon>
        <taxon>Acrasidae</taxon>
        <taxon>Acrasis</taxon>
    </lineage>
</organism>
<dbReference type="EMBL" id="JAOPGA020001386">
    <property type="protein sequence ID" value="KAL0487924.1"/>
    <property type="molecule type" value="Genomic_DNA"/>
</dbReference>
<name>A0AAW2ZEX6_9EUKA</name>
<evidence type="ECO:0000256" key="1">
    <source>
        <dbReference type="SAM" id="MobiDB-lite"/>
    </source>
</evidence>